<proteinExistence type="predicted"/>
<accession>A0A8S5QYE0</accession>
<reference evidence="1" key="1">
    <citation type="journal article" date="2021" name="Proc. Natl. Acad. Sci. U.S.A.">
        <title>A Catalog of Tens of Thousands of Viruses from Human Metagenomes Reveals Hidden Associations with Chronic Diseases.</title>
        <authorList>
            <person name="Tisza M.J."/>
            <person name="Buck C.B."/>
        </authorList>
    </citation>
    <scope>NUCLEOTIDE SEQUENCE</scope>
    <source>
        <strain evidence="1">CttWj13</strain>
    </source>
</reference>
<sequence length="113" mass="12628">MGLRIDAKDFLANMSAIKQRSMFAAEKVGQNAAARMEGEAKRNAGWTDRTGLARKTITGYSGWQGKKLRMGVSGNMEYSAYLELGHEGRFAILWATVQANEQKIMDDLRKVVR</sequence>
<organism evidence="1">
    <name type="scientific">Siphoviridae sp. cttWj13</name>
    <dbReference type="NCBI Taxonomy" id="2826494"/>
    <lineage>
        <taxon>Viruses</taxon>
        <taxon>Duplodnaviria</taxon>
        <taxon>Heunggongvirae</taxon>
        <taxon>Uroviricota</taxon>
        <taxon>Caudoviricetes</taxon>
    </lineage>
</organism>
<protein>
    <submittedName>
        <fullName evidence="1">Type I neck protein</fullName>
    </submittedName>
</protein>
<name>A0A8S5QYE0_9CAUD</name>
<evidence type="ECO:0000313" key="1">
    <source>
        <dbReference type="EMBL" id="DAE23946.1"/>
    </source>
</evidence>
<dbReference type="EMBL" id="BK015763">
    <property type="protein sequence ID" value="DAE23946.1"/>
    <property type="molecule type" value="Genomic_DNA"/>
</dbReference>